<evidence type="ECO:0000313" key="3">
    <source>
        <dbReference type="Proteomes" id="UP000685013"/>
    </source>
</evidence>
<dbReference type="InterPro" id="IPR002913">
    <property type="entry name" value="START_lipid-bd_dom"/>
</dbReference>
<keyword evidence="2" id="KW-0371">Homeobox</keyword>
<feature type="non-terminal residue" evidence="2">
    <location>
        <position position="1"/>
    </location>
</feature>
<sequence>MAMAIAHHRESSSGSLTRHLDSTGKYVRYTSEQVEALERVYAECQSQVLFKKAAAHPGMPNSFKHRAQTDQSLGFRNRRCQQQPLMQAVILWSPPPQPSKTDANNPAGLLSLQRRPWQSSFQRLQELPVDWVQPGPDSVGIFAISQSCGGGVAARACGLVSLEPAKVYAPTTLALLHVIFGRLRYTITLENGSLVVCERSLSGSGAGPSPAAAAQFVRAEMPPSGYLIRPCDEDVVIAVNSTKNFGTTSNPAESLTYPGGVLCAKASIATPSMFSCCLQCNIKPMNVPTCRASSFLERKHRSEWADFNIDALLCSKPLKANSYAYPGMRPTSFTGSQIIRPTWPYNRARTRFVLNGKLFLVIYAV</sequence>
<gene>
    <name evidence="2" type="primary">REV</name>
    <name evidence="2" type="ORF">SDJN03_17120</name>
</gene>
<dbReference type="InterPro" id="IPR044830">
    <property type="entry name" value="HD-Zip_III"/>
</dbReference>
<dbReference type="AlphaFoldDB" id="A0AAV6MX72"/>
<comment type="caution">
    <text evidence="2">The sequence shown here is derived from an EMBL/GenBank/DDBJ whole genome shotgun (WGS) entry which is preliminary data.</text>
</comment>
<evidence type="ECO:0000313" key="2">
    <source>
        <dbReference type="EMBL" id="KAG6588555.1"/>
    </source>
</evidence>
<dbReference type="EMBL" id="JAGKQH010000011">
    <property type="protein sequence ID" value="KAG6588555.1"/>
    <property type="molecule type" value="Genomic_DNA"/>
</dbReference>
<evidence type="ECO:0000259" key="1">
    <source>
        <dbReference type="Pfam" id="PF01852"/>
    </source>
</evidence>
<dbReference type="GO" id="GO:0008289">
    <property type="term" value="F:lipid binding"/>
    <property type="evidence" value="ECO:0007669"/>
    <property type="project" value="InterPro"/>
</dbReference>
<dbReference type="Proteomes" id="UP000685013">
    <property type="component" value="Chromosome 11"/>
</dbReference>
<keyword evidence="2" id="KW-0238">DNA-binding</keyword>
<dbReference type="Pfam" id="PF01852">
    <property type="entry name" value="START"/>
    <property type="match status" value="1"/>
</dbReference>
<dbReference type="GO" id="GO:0003677">
    <property type="term" value="F:DNA binding"/>
    <property type="evidence" value="ECO:0007669"/>
    <property type="project" value="UniProtKB-KW"/>
</dbReference>
<keyword evidence="3" id="KW-1185">Reference proteome</keyword>
<feature type="domain" description="START" evidence="1">
    <location>
        <begin position="183"/>
        <end position="234"/>
    </location>
</feature>
<proteinExistence type="predicted"/>
<accession>A0AAV6MX72</accession>
<reference evidence="2 3" key="1">
    <citation type="journal article" date="2021" name="Hortic Res">
        <title>The domestication of Cucurbita argyrosperma as revealed by the genome of its wild relative.</title>
        <authorList>
            <person name="Barrera-Redondo J."/>
            <person name="Sanchez-de la Vega G."/>
            <person name="Aguirre-Liguori J.A."/>
            <person name="Castellanos-Morales G."/>
            <person name="Gutierrez-Guerrero Y.T."/>
            <person name="Aguirre-Dugua X."/>
            <person name="Aguirre-Planter E."/>
            <person name="Tenaillon M.I."/>
            <person name="Lira-Saade R."/>
            <person name="Eguiarte L.E."/>
        </authorList>
    </citation>
    <scope>NUCLEOTIDE SEQUENCE [LARGE SCALE GENOMIC DNA]</scope>
    <source>
        <strain evidence="2">JBR-2021</strain>
    </source>
</reference>
<organism evidence="2 3">
    <name type="scientific">Cucurbita argyrosperma subsp. sororia</name>
    <dbReference type="NCBI Taxonomy" id="37648"/>
    <lineage>
        <taxon>Eukaryota</taxon>
        <taxon>Viridiplantae</taxon>
        <taxon>Streptophyta</taxon>
        <taxon>Embryophyta</taxon>
        <taxon>Tracheophyta</taxon>
        <taxon>Spermatophyta</taxon>
        <taxon>Magnoliopsida</taxon>
        <taxon>eudicotyledons</taxon>
        <taxon>Gunneridae</taxon>
        <taxon>Pentapetalae</taxon>
        <taxon>rosids</taxon>
        <taxon>fabids</taxon>
        <taxon>Cucurbitales</taxon>
        <taxon>Cucurbitaceae</taxon>
        <taxon>Cucurbiteae</taxon>
        <taxon>Cucurbita</taxon>
    </lineage>
</organism>
<dbReference type="PANTHER" id="PTHR45950">
    <property type="entry name" value="HOMEOBOX-LEUCINE ZIPPER PROTEIN ATHB-14"/>
    <property type="match status" value="1"/>
</dbReference>
<dbReference type="PANTHER" id="PTHR45950:SF10">
    <property type="entry name" value="HOMEOBOX-LEUCINE ZIPPER PROTEIN REVOLUTA"/>
    <property type="match status" value="1"/>
</dbReference>
<name>A0AAV6MX72_9ROSI</name>
<dbReference type="GO" id="GO:0003700">
    <property type="term" value="F:DNA-binding transcription factor activity"/>
    <property type="evidence" value="ECO:0007669"/>
    <property type="project" value="InterPro"/>
</dbReference>
<protein>
    <submittedName>
        <fullName evidence="2">Homeobox-leucine zipper protein REVOLUTA</fullName>
    </submittedName>
</protein>